<name>A0A0A9HIL1_ARUDO</name>
<dbReference type="AlphaFoldDB" id="A0A0A9HIL1"/>
<proteinExistence type="predicted"/>
<accession>A0A0A9HIL1</accession>
<organism evidence="1">
    <name type="scientific">Arundo donax</name>
    <name type="common">Giant reed</name>
    <name type="synonym">Donax arundinaceus</name>
    <dbReference type="NCBI Taxonomy" id="35708"/>
    <lineage>
        <taxon>Eukaryota</taxon>
        <taxon>Viridiplantae</taxon>
        <taxon>Streptophyta</taxon>
        <taxon>Embryophyta</taxon>
        <taxon>Tracheophyta</taxon>
        <taxon>Spermatophyta</taxon>
        <taxon>Magnoliopsida</taxon>
        <taxon>Liliopsida</taxon>
        <taxon>Poales</taxon>
        <taxon>Poaceae</taxon>
        <taxon>PACMAD clade</taxon>
        <taxon>Arundinoideae</taxon>
        <taxon>Arundineae</taxon>
        <taxon>Arundo</taxon>
    </lineage>
</organism>
<sequence>MEGDKEVIQQKNVSQKHYFQKSALGATLLPNRCLNARLHLTARRFQKLPKGHELQILGGIRYPPAAYCKLN</sequence>
<reference evidence="1" key="2">
    <citation type="journal article" date="2015" name="Data Brief">
        <title>Shoot transcriptome of the giant reed, Arundo donax.</title>
        <authorList>
            <person name="Barrero R.A."/>
            <person name="Guerrero F.D."/>
            <person name="Moolhuijzen P."/>
            <person name="Goolsby J.A."/>
            <person name="Tidwell J."/>
            <person name="Bellgard S.E."/>
            <person name="Bellgard M.I."/>
        </authorList>
    </citation>
    <scope>NUCLEOTIDE SEQUENCE</scope>
    <source>
        <tissue evidence="1">Shoot tissue taken approximately 20 cm above the soil surface</tissue>
    </source>
</reference>
<reference evidence="1" key="1">
    <citation type="submission" date="2014-09" db="EMBL/GenBank/DDBJ databases">
        <authorList>
            <person name="Magalhaes I.L.F."/>
            <person name="Oliveira U."/>
            <person name="Santos F.R."/>
            <person name="Vidigal T.H.D.A."/>
            <person name="Brescovit A.D."/>
            <person name="Santos A.J."/>
        </authorList>
    </citation>
    <scope>NUCLEOTIDE SEQUENCE</scope>
    <source>
        <tissue evidence="1">Shoot tissue taken approximately 20 cm above the soil surface</tissue>
    </source>
</reference>
<evidence type="ECO:0000313" key="1">
    <source>
        <dbReference type="EMBL" id="JAE36582.1"/>
    </source>
</evidence>
<protein>
    <submittedName>
        <fullName evidence="1">Uncharacterized protein</fullName>
    </submittedName>
</protein>
<dbReference type="EMBL" id="GBRH01161314">
    <property type="protein sequence ID" value="JAE36582.1"/>
    <property type="molecule type" value="Transcribed_RNA"/>
</dbReference>